<dbReference type="EMBL" id="BOOJ01000094">
    <property type="protein sequence ID" value="GIH97682.1"/>
    <property type="molecule type" value="Genomic_DNA"/>
</dbReference>
<dbReference type="SUPFAM" id="SSF46785">
    <property type="entry name" value="Winged helix' DNA-binding domain"/>
    <property type="match status" value="1"/>
</dbReference>
<gene>
    <name evidence="6" type="ORF">Psi01_83120</name>
</gene>
<dbReference type="Pfam" id="PF00891">
    <property type="entry name" value="Methyltransf_2"/>
    <property type="match status" value="1"/>
</dbReference>
<dbReference type="RefSeq" id="WP_204069672.1">
    <property type="nucleotide sequence ID" value="NZ_BOOJ01000094.1"/>
</dbReference>
<organism evidence="6 7">
    <name type="scientific">Planobispora siamensis</name>
    <dbReference type="NCBI Taxonomy" id="936338"/>
    <lineage>
        <taxon>Bacteria</taxon>
        <taxon>Bacillati</taxon>
        <taxon>Actinomycetota</taxon>
        <taxon>Actinomycetes</taxon>
        <taxon>Streptosporangiales</taxon>
        <taxon>Streptosporangiaceae</taxon>
        <taxon>Planobispora</taxon>
    </lineage>
</organism>
<name>A0A8J3WR41_9ACTN</name>
<feature type="domain" description="O-methyltransferase dimerisation" evidence="5">
    <location>
        <begin position="29"/>
        <end position="100"/>
    </location>
</feature>
<dbReference type="Gene3D" id="3.40.50.150">
    <property type="entry name" value="Vaccinia Virus protein VP39"/>
    <property type="match status" value="1"/>
</dbReference>
<evidence type="ECO:0000256" key="2">
    <source>
        <dbReference type="ARBA" id="ARBA00022679"/>
    </source>
</evidence>
<accession>A0A8J3WR41</accession>
<keyword evidence="2" id="KW-0808">Transferase</keyword>
<keyword evidence="1 6" id="KW-0489">Methyltransferase</keyword>
<dbReference type="InterPro" id="IPR036390">
    <property type="entry name" value="WH_DNA-bd_sf"/>
</dbReference>
<keyword evidence="3" id="KW-0949">S-adenosyl-L-methionine</keyword>
<dbReference type="GO" id="GO:0008171">
    <property type="term" value="F:O-methyltransferase activity"/>
    <property type="evidence" value="ECO:0007669"/>
    <property type="project" value="InterPro"/>
</dbReference>
<evidence type="ECO:0000256" key="1">
    <source>
        <dbReference type="ARBA" id="ARBA00022603"/>
    </source>
</evidence>
<dbReference type="PANTHER" id="PTHR43712:SF2">
    <property type="entry name" value="O-METHYLTRANSFERASE CICE"/>
    <property type="match status" value="1"/>
</dbReference>
<sequence length="354" mass="37552">MPLHLSAAEARSFLQTHDAPAPWLDVLSAMTCHAAVAALRLGVFDALAQAAPRTAGELAAQLGADPHGLGVLLDLLVRTGYLAEEHGGYANGPAATAWITPATRGEYAQTMAFWHDVMTGLWPDLMESLRTGIPAADFYSWLAGRPGTLRAFHDLQDRIASSMSQEVARLADLPQECRLLDLGGGRATHAIALCRAHPGRRATVVDHPATVALGRPAVAAAGLAAQIVFHPGDLLRLGPEVGRHDAVLLFNVLHGMAEEPARTLIDRAAGLLTPGGRLVVLDIDPHGAPSGTQEPGSGAHEVFLRGFELNLLHTQGGRLYTPQELGSWLGEAGLRPSRPRHLRSQPGQFLLTAS</sequence>
<dbReference type="PROSITE" id="PS51683">
    <property type="entry name" value="SAM_OMT_II"/>
    <property type="match status" value="1"/>
</dbReference>
<dbReference type="PANTHER" id="PTHR43712">
    <property type="entry name" value="PUTATIVE (AFU_ORTHOLOGUE AFUA_4G14580)-RELATED"/>
    <property type="match status" value="1"/>
</dbReference>
<dbReference type="InterPro" id="IPR036388">
    <property type="entry name" value="WH-like_DNA-bd_sf"/>
</dbReference>
<dbReference type="Pfam" id="PF08100">
    <property type="entry name" value="Dimerisation"/>
    <property type="match status" value="1"/>
</dbReference>
<dbReference type="GO" id="GO:0046983">
    <property type="term" value="F:protein dimerization activity"/>
    <property type="evidence" value="ECO:0007669"/>
    <property type="project" value="InterPro"/>
</dbReference>
<evidence type="ECO:0000259" key="5">
    <source>
        <dbReference type="Pfam" id="PF08100"/>
    </source>
</evidence>
<evidence type="ECO:0000256" key="3">
    <source>
        <dbReference type="ARBA" id="ARBA00022691"/>
    </source>
</evidence>
<comment type="caution">
    <text evidence="6">The sequence shown here is derived from an EMBL/GenBank/DDBJ whole genome shotgun (WGS) entry which is preliminary data.</text>
</comment>
<dbReference type="AlphaFoldDB" id="A0A8J3WR41"/>
<dbReference type="Gene3D" id="1.10.10.10">
    <property type="entry name" value="Winged helix-like DNA-binding domain superfamily/Winged helix DNA-binding domain"/>
    <property type="match status" value="1"/>
</dbReference>
<reference evidence="6 7" key="1">
    <citation type="submission" date="2021-01" db="EMBL/GenBank/DDBJ databases">
        <title>Whole genome shotgun sequence of Planobispora siamensis NBRC 107568.</title>
        <authorList>
            <person name="Komaki H."/>
            <person name="Tamura T."/>
        </authorList>
    </citation>
    <scope>NUCLEOTIDE SEQUENCE [LARGE SCALE GENOMIC DNA]</scope>
    <source>
        <strain evidence="6 7">NBRC 107568</strain>
    </source>
</reference>
<dbReference type="CDD" id="cd02440">
    <property type="entry name" value="AdoMet_MTases"/>
    <property type="match status" value="1"/>
</dbReference>
<dbReference type="InterPro" id="IPR016461">
    <property type="entry name" value="COMT-like"/>
</dbReference>
<evidence type="ECO:0000313" key="7">
    <source>
        <dbReference type="Proteomes" id="UP000619788"/>
    </source>
</evidence>
<evidence type="ECO:0000313" key="6">
    <source>
        <dbReference type="EMBL" id="GIH97682.1"/>
    </source>
</evidence>
<dbReference type="GO" id="GO:0032259">
    <property type="term" value="P:methylation"/>
    <property type="evidence" value="ECO:0007669"/>
    <property type="project" value="UniProtKB-KW"/>
</dbReference>
<proteinExistence type="predicted"/>
<evidence type="ECO:0000259" key="4">
    <source>
        <dbReference type="Pfam" id="PF00891"/>
    </source>
</evidence>
<dbReference type="SUPFAM" id="SSF53335">
    <property type="entry name" value="S-adenosyl-L-methionine-dependent methyltransferases"/>
    <property type="match status" value="1"/>
</dbReference>
<dbReference type="Proteomes" id="UP000619788">
    <property type="component" value="Unassembled WGS sequence"/>
</dbReference>
<dbReference type="InterPro" id="IPR029063">
    <property type="entry name" value="SAM-dependent_MTases_sf"/>
</dbReference>
<protein>
    <submittedName>
        <fullName evidence="6">SAM-dependent methyltransferase</fullName>
    </submittedName>
</protein>
<keyword evidence="7" id="KW-1185">Reference proteome</keyword>
<dbReference type="InterPro" id="IPR012967">
    <property type="entry name" value="COMT_dimerisation"/>
</dbReference>
<feature type="domain" description="O-methyltransferase C-terminal" evidence="4">
    <location>
        <begin position="147"/>
        <end position="334"/>
    </location>
</feature>
<dbReference type="InterPro" id="IPR001077">
    <property type="entry name" value="COMT_C"/>
</dbReference>